<dbReference type="CDD" id="cd00190">
    <property type="entry name" value="Tryp_SPc"/>
    <property type="match status" value="1"/>
</dbReference>
<keyword evidence="4" id="KW-0645">Protease</keyword>
<evidence type="ECO:0000256" key="5">
    <source>
        <dbReference type="ARBA" id="ARBA00022729"/>
    </source>
</evidence>
<keyword evidence="7" id="KW-0720">Serine protease</keyword>
<evidence type="ECO:0000256" key="4">
    <source>
        <dbReference type="ARBA" id="ARBA00022670"/>
    </source>
</evidence>
<dbReference type="InterPro" id="IPR018114">
    <property type="entry name" value="TRYPSIN_HIS"/>
</dbReference>
<dbReference type="SMART" id="SM00020">
    <property type="entry name" value="Tryp_SPc"/>
    <property type="match status" value="1"/>
</dbReference>
<dbReference type="Gene3D" id="2.40.10.10">
    <property type="entry name" value="Trypsin-like serine proteases"/>
    <property type="match status" value="1"/>
</dbReference>
<dbReference type="Pfam" id="PF00089">
    <property type="entry name" value="Trypsin"/>
    <property type="match status" value="1"/>
</dbReference>
<keyword evidence="6" id="KW-0378">Hydrolase</keyword>
<evidence type="ECO:0000259" key="11">
    <source>
        <dbReference type="PROSITE" id="PS50240"/>
    </source>
</evidence>
<evidence type="ECO:0000256" key="3">
    <source>
        <dbReference type="ARBA" id="ARBA00022525"/>
    </source>
</evidence>
<keyword evidence="13" id="KW-1185">Reference proteome</keyword>
<dbReference type="InterPro" id="IPR001314">
    <property type="entry name" value="Peptidase_S1A"/>
</dbReference>
<dbReference type="PANTHER" id="PTHR24276:SF98">
    <property type="entry name" value="FI18310P1-RELATED"/>
    <property type="match status" value="1"/>
</dbReference>
<dbReference type="InterPro" id="IPR043504">
    <property type="entry name" value="Peptidase_S1_PA_chymotrypsin"/>
</dbReference>
<comment type="subcellular location">
    <subcellularLocation>
        <location evidence="1">Secreted</location>
    </subcellularLocation>
</comment>
<dbReference type="SUPFAM" id="SSF50494">
    <property type="entry name" value="Trypsin-like serine proteases"/>
    <property type="match status" value="1"/>
</dbReference>
<evidence type="ECO:0000313" key="12">
    <source>
        <dbReference type="EMBL" id="KAK6171154.1"/>
    </source>
</evidence>
<organism evidence="12 13">
    <name type="scientific">Patella caerulea</name>
    <name type="common">Rayed Mediterranean limpet</name>
    <dbReference type="NCBI Taxonomy" id="87958"/>
    <lineage>
        <taxon>Eukaryota</taxon>
        <taxon>Metazoa</taxon>
        <taxon>Spiralia</taxon>
        <taxon>Lophotrochozoa</taxon>
        <taxon>Mollusca</taxon>
        <taxon>Gastropoda</taxon>
        <taxon>Patellogastropoda</taxon>
        <taxon>Patelloidea</taxon>
        <taxon>Patellidae</taxon>
        <taxon>Patella</taxon>
    </lineage>
</organism>
<name>A0AAN8JB30_PATCE</name>
<feature type="domain" description="Peptidase S1" evidence="11">
    <location>
        <begin position="108"/>
        <end position="337"/>
    </location>
</feature>
<dbReference type="GO" id="GO:0006508">
    <property type="term" value="P:proteolysis"/>
    <property type="evidence" value="ECO:0007669"/>
    <property type="project" value="UniProtKB-KW"/>
</dbReference>
<evidence type="ECO:0000256" key="6">
    <source>
        <dbReference type="ARBA" id="ARBA00022801"/>
    </source>
</evidence>
<dbReference type="InterPro" id="IPR050430">
    <property type="entry name" value="Peptidase_S1"/>
</dbReference>
<keyword evidence="8" id="KW-0865">Zymogen</keyword>
<dbReference type="GO" id="GO:0005576">
    <property type="term" value="C:extracellular region"/>
    <property type="evidence" value="ECO:0007669"/>
    <property type="project" value="UniProtKB-SubCell"/>
</dbReference>
<reference evidence="12 13" key="1">
    <citation type="submission" date="2024-01" db="EMBL/GenBank/DDBJ databases">
        <title>The genome of the rayed Mediterranean limpet Patella caerulea (Linnaeus, 1758).</title>
        <authorList>
            <person name="Anh-Thu Weber A."/>
            <person name="Halstead-Nussloch G."/>
        </authorList>
    </citation>
    <scope>NUCLEOTIDE SEQUENCE [LARGE SCALE GENOMIC DNA]</scope>
    <source>
        <strain evidence="12">AATW-2023a</strain>
        <tissue evidence="12">Whole specimen</tissue>
    </source>
</reference>
<keyword evidence="9" id="KW-1015">Disulfide bond</keyword>
<feature type="chain" id="PRO_5042997796" description="Peptidase S1 domain-containing protein" evidence="10">
    <location>
        <begin position="20"/>
        <end position="340"/>
    </location>
</feature>
<keyword evidence="5 10" id="KW-0732">Signal</keyword>
<evidence type="ECO:0000256" key="7">
    <source>
        <dbReference type="ARBA" id="ARBA00022825"/>
    </source>
</evidence>
<feature type="signal peptide" evidence="10">
    <location>
        <begin position="1"/>
        <end position="19"/>
    </location>
</feature>
<evidence type="ECO:0000256" key="9">
    <source>
        <dbReference type="ARBA" id="ARBA00023157"/>
    </source>
</evidence>
<dbReference type="PROSITE" id="PS00134">
    <property type="entry name" value="TRYPSIN_HIS"/>
    <property type="match status" value="1"/>
</dbReference>
<evidence type="ECO:0000256" key="2">
    <source>
        <dbReference type="ARBA" id="ARBA00007664"/>
    </source>
</evidence>
<dbReference type="PROSITE" id="PS50240">
    <property type="entry name" value="TRYPSIN_DOM"/>
    <property type="match status" value="1"/>
</dbReference>
<dbReference type="PANTHER" id="PTHR24276">
    <property type="entry name" value="POLYSERASE-RELATED"/>
    <property type="match status" value="1"/>
</dbReference>
<dbReference type="GO" id="GO:0004252">
    <property type="term" value="F:serine-type endopeptidase activity"/>
    <property type="evidence" value="ECO:0007669"/>
    <property type="project" value="InterPro"/>
</dbReference>
<evidence type="ECO:0000313" key="13">
    <source>
        <dbReference type="Proteomes" id="UP001347796"/>
    </source>
</evidence>
<dbReference type="AlphaFoldDB" id="A0AAN8JB30"/>
<keyword evidence="3" id="KW-0964">Secreted</keyword>
<evidence type="ECO:0000256" key="1">
    <source>
        <dbReference type="ARBA" id="ARBA00004613"/>
    </source>
</evidence>
<comment type="similarity">
    <text evidence="2">Belongs to the peptidase S1 family.</text>
</comment>
<dbReference type="EMBL" id="JAZGQO010000014">
    <property type="protein sequence ID" value="KAK6171154.1"/>
    <property type="molecule type" value="Genomic_DNA"/>
</dbReference>
<proteinExistence type="inferred from homology"/>
<accession>A0AAN8JB30</accession>
<dbReference type="FunFam" id="2.40.10.10:FF:000146">
    <property type="entry name" value="Serine protease 53"/>
    <property type="match status" value="1"/>
</dbReference>
<evidence type="ECO:0000256" key="10">
    <source>
        <dbReference type="SAM" id="SignalP"/>
    </source>
</evidence>
<dbReference type="InterPro" id="IPR009003">
    <property type="entry name" value="Peptidase_S1_PA"/>
</dbReference>
<gene>
    <name evidence="12" type="ORF">SNE40_019403</name>
</gene>
<dbReference type="InterPro" id="IPR001254">
    <property type="entry name" value="Trypsin_dom"/>
</dbReference>
<protein>
    <recommendedName>
        <fullName evidence="11">Peptidase S1 domain-containing protein</fullName>
    </recommendedName>
</protein>
<comment type="caution">
    <text evidence="12">The sequence shown here is derived from an EMBL/GenBank/DDBJ whole genome shotgun (WGS) entry which is preliminary data.</text>
</comment>
<sequence>MLSKLVLLSLMILTASVAGEDDACEVEDDFDDRDDDVCEVDDDNDNGKVKNYYNINSRSDPASIATVTGLFSSLQDPVDNVIIRDPQPGAVNDVIINNQLPAAGVPRIVGGNDASPGEFPYQASLRFELDNKLFVHFCGGVLIGRNTVLTAAHCVSGFNLKQIVVVLGDNRLSSNDNTEQIFRICRAHIHPSYNVKRLQNDLAILKLSGKVCYTKTVKPVKLARPGQDFVGSSCVLSGWGAIRGGGPASDILQYARSTAISNEECSRYFSNIFGGLLCFLSNNRRRGPCSGDSGGPAVCNGVLAGITSYGVRNCPPTAPSAYTRISYYYNFIRRRIENDK</sequence>
<dbReference type="PRINTS" id="PR00722">
    <property type="entry name" value="CHYMOTRYPSIN"/>
</dbReference>
<evidence type="ECO:0000256" key="8">
    <source>
        <dbReference type="ARBA" id="ARBA00023145"/>
    </source>
</evidence>
<dbReference type="Proteomes" id="UP001347796">
    <property type="component" value="Unassembled WGS sequence"/>
</dbReference>